<feature type="transmembrane region" description="Helical" evidence="7">
    <location>
        <begin position="296"/>
        <end position="318"/>
    </location>
</feature>
<sequence>MKDPQRETWKSRLGFIWAAVGSAVGFGSIWRFPYILGENGGGSFLVLYLLCLALVGFPILVAEITLGRKVKLAPPSVFYTLGKNKTWRFFGGMSVVTGLLVSCFYAVIGGWVLAYFIKAVFAHLSSYTTQSLAKLAFTSFSQSAYLSIFALAGFLFLCFLILVTGVRSGIERCSKIVMPVLFFVLLLLAIFGICQPGGFKGLSFMFDVNLSKITPVVLLTAMGQAFFSLSLGQGTMLTYGSYLSEKDNIPSTCLPITFFGTIVSILAGMAIFPMVFSANLEPTAGPSLMFQTMPLIFASMPLVGYVVGVLFFLLLLIAGATSQISAMEPLICYLVDKRYLSRKYATVVTTGIVFVVGSIAALSFGALSHITLFGKDIFNLLIYVCINILIPLGGLSAALLMGWKWGIDPALSYLAKNNENFFKIYRFVFPFLKYTIKYLAPASIAIILIDNLL</sequence>
<dbReference type="EMBL" id="NVUK01000018">
    <property type="protein sequence ID" value="PCI77282.1"/>
    <property type="molecule type" value="Genomic_DNA"/>
</dbReference>
<evidence type="ECO:0000256" key="4">
    <source>
        <dbReference type="ARBA" id="ARBA00022989"/>
    </source>
</evidence>
<dbReference type="PRINTS" id="PR00176">
    <property type="entry name" value="NANEUSMPORT"/>
</dbReference>
<comment type="caution">
    <text evidence="8">The sequence shown here is derived from an EMBL/GenBank/DDBJ whole genome shotgun (WGS) entry which is preliminary data.</text>
</comment>
<accession>A0A2A4X3M3</accession>
<feature type="transmembrane region" description="Helical" evidence="7">
    <location>
        <begin position="424"/>
        <end position="449"/>
    </location>
</feature>
<evidence type="ECO:0000313" key="8">
    <source>
        <dbReference type="EMBL" id="PCI77282.1"/>
    </source>
</evidence>
<dbReference type="SUPFAM" id="SSF161070">
    <property type="entry name" value="SNF-like"/>
    <property type="match status" value="1"/>
</dbReference>
<organism evidence="8 9">
    <name type="scientific">Aerophobetes bacterium</name>
    <dbReference type="NCBI Taxonomy" id="2030807"/>
    <lineage>
        <taxon>Bacteria</taxon>
        <taxon>Candidatus Aerophobota</taxon>
    </lineage>
</organism>
<dbReference type="GO" id="GO:0015293">
    <property type="term" value="F:symporter activity"/>
    <property type="evidence" value="ECO:0007669"/>
    <property type="project" value="UniProtKB-KW"/>
</dbReference>
<dbReference type="NCBIfam" id="NF037979">
    <property type="entry name" value="Na_transp"/>
    <property type="match status" value="1"/>
</dbReference>
<keyword evidence="5 7" id="KW-0472">Membrane</keyword>
<keyword evidence="4 7" id="KW-1133">Transmembrane helix</keyword>
<keyword evidence="6" id="KW-0769">Symport</keyword>
<feature type="transmembrane region" description="Helical" evidence="7">
    <location>
        <begin position="44"/>
        <end position="66"/>
    </location>
</feature>
<dbReference type="GO" id="GO:0016020">
    <property type="term" value="C:membrane"/>
    <property type="evidence" value="ECO:0007669"/>
    <property type="project" value="UniProtKB-SubCell"/>
</dbReference>
<evidence type="ECO:0000256" key="5">
    <source>
        <dbReference type="ARBA" id="ARBA00023136"/>
    </source>
</evidence>
<feature type="transmembrane region" description="Helical" evidence="7">
    <location>
        <begin position="380"/>
        <end position="403"/>
    </location>
</feature>
<dbReference type="Proteomes" id="UP000218775">
    <property type="component" value="Unassembled WGS sequence"/>
</dbReference>
<proteinExistence type="inferred from homology"/>
<protein>
    <recommendedName>
        <fullName evidence="6">Transporter</fullName>
    </recommendedName>
</protein>
<dbReference type="PROSITE" id="PS50267">
    <property type="entry name" value="NA_NEUROTRAN_SYMP_3"/>
    <property type="match status" value="1"/>
</dbReference>
<evidence type="ECO:0000313" key="9">
    <source>
        <dbReference type="Proteomes" id="UP000218775"/>
    </source>
</evidence>
<keyword evidence="3 6" id="KW-0812">Transmembrane</keyword>
<dbReference type="InterPro" id="IPR037272">
    <property type="entry name" value="SNS_sf"/>
</dbReference>
<dbReference type="Pfam" id="PF00209">
    <property type="entry name" value="SNF"/>
    <property type="match status" value="2"/>
</dbReference>
<dbReference type="InterPro" id="IPR000175">
    <property type="entry name" value="Na/ntran_symport"/>
</dbReference>
<comment type="subcellular location">
    <subcellularLocation>
        <location evidence="1">Membrane</location>
        <topology evidence="1">Multi-pass membrane protein</topology>
    </subcellularLocation>
</comment>
<reference evidence="9" key="1">
    <citation type="submission" date="2017-08" db="EMBL/GenBank/DDBJ databases">
        <title>A dynamic microbial community with high functional redundancy inhabits the cold, oxic subseafloor aquifer.</title>
        <authorList>
            <person name="Tully B.J."/>
            <person name="Wheat C.G."/>
            <person name="Glazer B.T."/>
            <person name="Huber J.A."/>
        </authorList>
    </citation>
    <scope>NUCLEOTIDE SEQUENCE [LARGE SCALE GENOMIC DNA]</scope>
</reference>
<evidence type="ECO:0000256" key="2">
    <source>
        <dbReference type="ARBA" id="ARBA00022448"/>
    </source>
</evidence>
<feature type="transmembrane region" description="Helical" evidence="7">
    <location>
        <begin position="144"/>
        <end position="164"/>
    </location>
</feature>
<evidence type="ECO:0000256" key="1">
    <source>
        <dbReference type="ARBA" id="ARBA00004141"/>
    </source>
</evidence>
<dbReference type="PANTHER" id="PTHR42948:SF1">
    <property type="entry name" value="TRANSPORTER"/>
    <property type="match status" value="1"/>
</dbReference>
<evidence type="ECO:0000256" key="6">
    <source>
        <dbReference type="RuleBase" id="RU003732"/>
    </source>
</evidence>
<dbReference type="AlphaFoldDB" id="A0A2A4X3M3"/>
<comment type="similarity">
    <text evidence="6">Belongs to the sodium:neurotransmitter symporter (SNF) (TC 2.A.22) family.</text>
</comment>
<gene>
    <name evidence="8" type="ORF">COB21_03225</name>
</gene>
<dbReference type="PROSITE" id="PS00610">
    <property type="entry name" value="NA_NEUROTRAN_SYMP_1"/>
    <property type="match status" value="1"/>
</dbReference>
<dbReference type="InterPro" id="IPR047218">
    <property type="entry name" value="YocR/YhdH-like"/>
</dbReference>
<evidence type="ECO:0000256" key="3">
    <source>
        <dbReference type="ARBA" id="ARBA00022692"/>
    </source>
</evidence>
<dbReference type="CDD" id="cd10336">
    <property type="entry name" value="SLC6sbd_Tyt1-Like"/>
    <property type="match status" value="1"/>
</dbReference>
<feature type="transmembrane region" description="Helical" evidence="7">
    <location>
        <begin position="176"/>
        <end position="193"/>
    </location>
</feature>
<feature type="transmembrane region" description="Helical" evidence="7">
    <location>
        <begin position="344"/>
        <end position="368"/>
    </location>
</feature>
<name>A0A2A4X3M3_UNCAE</name>
<feature type="transmembrane region" description="Helical" evidence="7">
    <location>
        <begin position="12"/>
        <end position="32"/>
    </location>
</feature>
<feature type="transmembrane region" description="Helical" evidence="7">
    <location>
        <begin position="213"/>
        <end position="232"/>
    </location>
</feature>
<feature type="transmembrane region" description="Helical" evidence="7">
    <location>
        <begin position="253"/>
        <end position="276"/>
    </location>
</feature>
<dbReference type="PANTHER" id="PTHR42948">
    <property type="entry name" value="TRANSPORTER"/>
    <property type="match status" value="1"/>
</dbReference>
<feature type="transmembrane region" description="Helical" evidence="7">
    <location>
        <begin position="87"/>
        <end position="117"/>
    </location>
</feature>
<evidence type="ECO:0000256" key="7">
    <source>
        <dbReference type="SAM" id="Phobius"/>
    </source>
</evidence>
<keyword evidence="2 6" id="KW-0813">Transport</keyword>